<feature type="transmembrane region" description="Helical" evidence="1">
    <location>
        <begin position="16"/>
        <end position="37"/>
    </location>
</feature>
<accession>A0A1R3H0M8</accession>
<keyword evidence="3" id="KW-1185">Reference proteome</keyword>
<keyword evidence="1" id="KW-0472">Membrane</keyword>
<dbReference type="EMBL" id="AWUE01021040">
    <property type="protein sequence ID" value="OMO63904.1"/>
    <property type="molecule type" value="Genomic_DNA"/>
</dbReference>
<keyword evidence="1" id="KW-0812">Transmembrane</keyword>
<gene>
    <name evidence="2" type="ORF">COLO4_32176</name>
</gene>
<sequence>MVSWHQKIRGMNMSSCNFLSHCACCLMTILTLLLLPFDPVNLLLLTLDLVNSLSWFCNPPPHTPILHHNNQYTCLLSWRFTCG</sequence>
<proteinExistence type="predicted"/>
<evidence type="ECO:0000313" key="3">
    <source>
        <dbReference type="Proteomes" id="UP000187203"/>
    </source>
</evidence>
<keyword evidence="1" id="KW-1133">Transmembrane helix</keyword>
<organism evidence="2 3">
    <name type="scientific">Corchorus olitorius</name>
    <dbReference type="NCBI Taxonomy" id="93759"/>
    <lineage>
        <taxon>Eukaryota</taxon>
        <taxon>Viridiplantae</taxon>
        <taxon>Streptophyta</taxon>
        <taxon>Embryophyta</taxon>
        <taxon>Tracheophyta</taxon>
        <taxon>Spermatophyta</taxon>
        <taxon>Magnoliopsida</taxon>
        <taxon>eudicotyledons</taxon>
        <taxon>Gunneridae</taxon>
        <taxon>Pentapetalae</taxon>
        <taxon>rosids</taxon>
        <taxon>malvids</taxon>
        <taxon>Malvales</taxon>
        <taxon>Malvaceae</taxon>
        <taxon>Grewioideae</taxon>
        <taxon>Apeibeae</taxon>
        <taxon>Corchorus</taxon>
    </lineage>
</organism>
<dbReference type="Proteomes" id="UP000187203">
    <property type="component" value="Unassembled WGS sequence"/>
</dbReference>
<evidence type="ECO:0000313" key="2">
    <source>
        <dbReference type="EMBL" id="OMO63904.1"/>
    </source>
</evidence>
<name>A0A1R3H0M8_9ROSI</name>
<evidence type="ECO:0000256" key="1">
    <source>
        <dbReference type="SAM" id="Phobius"/>
    </source>
</evidence>
<comment type="caution">
    <text evidence="2">The sequence shown here is derived from an EMBL/GenBank/DDBJ whole genome shotgun (WGS) entry which is preliminary data.</text>
</comment>
<protein>
    <submittedName>
        <fullName evidence="2">Uncharacterized protein</fullName>
    </submittedName>
</protein>
<dbReference type="AlphaFoldDB" id="A0A1R3H0M8"/>
<reference evidence="3" key="1">
    <citation type="submission" date="2013-09" db="EMBL/GenBank/DDBJ databases">
        <title>Corchorus olitorius genome sequencing.</title>
        <authorList>
            <person name="Alam M."/>
            <person name="Haque M.S."/>
            <person name="Islam M.S."/>
            <person name="Emdad E.M."/>
            <person name="Islam M.M."/>
            <person name="Ahmed B."/>
            <person name="Halim A."/>
            <person name="Hossen Q.M.M."/>
            <person name="Hossain M.Z."/>
            <person name="Ahmed R."/>
            <person name="Khan M.M."/>
            <person name="Islam R."/>
            <person name="Rashid M.M."/>
            <person name="Khan S.A."/>
            <person name="Rahman M.S."/>
            <person name="Alam M."/>
            <person name="Yahiya A.S."/>
            <person name="Khan M.S."/>
            <person name="Azam M.S."/>
            <person name="Haque T."/>
            <person name="Lashkar M.Z.H."/>
            <person name="Akhand A.I."/>
            <person name="Morshed G."/>
            <person name="Roy S."/>
            <person name="Uddin K.S."/>
            <person name="Rabeya T."/>
            <person name="Hossain A.S."/>
            <person name="Chowdhury A."/>
            <person name="Snigdha A.R."/>
            <person name="Mortoza M.S."/>
            <person name="Matin S.A."/>
            <person name="Hoque S.M.E."/>
            <person name="Islam M.K."/>
            <person name="Roy D.K."/>
            <person name="Haider R."/>
            <person name="Moosa M.M."/>
            <person name="Elias S.M."/>
            <person name="Hasan A.M."/>
            <person name="Jahan S."/>
            <person name="Shafiuddin M."/>
            <person name="Mahmood N."/>
            <person name="Shommy N.S."/>
        </authorList>
    </citation>
    <scope>NUCLEOTIDE SEQUENCE [LARGE SCALE GENOMIC DNA]</scope>
    <source>
        <strain evidence="3">cv. O-4</strain>
    </source>
</reference>